<dbReference type="InterPro" id="IPR008977">
    <property type="entry name" value="PHM/PNGase_F_dom_sf"/>
</dbReference>
<evidence type="ECO:0000313" key="7">
    <source>
        <dbReference type="Proteomes" id="UP000662747"/>
    </source>
</evidence>
<sequence>MQRLLKSLMAGVVVLAAVGCAKDDDDGRDDFPIPVVHAPEPEEGGPAYSGGPVTWHHDVAPIVQRRCQGCHAEGGMAPFAMKTYAQTSAHHAAMASAVTQLRMPPWMPAPGDRRFKDSRRLTRGEVAILSAWSSQGAPEGDPSTAPPPEPGPQGLGWVDTRMEPAEAYVPNGSQQDDYHCFLLEPGFTTARDLIGFEVLPGARHQVHHVLLFNVPEAAARQADAREPGPGWTCFGDSGVEDQAVLGAWAPGTPATRYPDTTGVRVEPGTVVVMQVHYNLNNGPRVADRTAVDLQFAREPVANPAALELVASDGFAIPSGGQGYRYTFQQVVSAGRLWGLLPHMHTLGKRIVLQRESGTLIDIPAWDFHWQQMYFYEQPVEFSSGRSRLQLSCVWDNPTPRTVRWGEGTGDEMCLVYLYVTR</sequence>
<gene>
    <name evidence="6" type="ORF">JY651_43000</name>
</gene>
<dbReference type="InterPro" id="IPR036939">
    <property type="entry name" value="Cu2_ascorb_mOase_N_sf"/>
</dbReference>
<dbReference type="InterPro" id="IPR000323">
    <property type="entry name" value="Cu2_ascorb_mOase_N"/>
</dbReference>
<organism evidence="6 7">
    <name type="scientific">Pyxidicoccus parkwayensis</name>
    <dbReference type="NCBI Taxonomy" id="2813578"/>
    <lineage>
        <taxon>Bacteria</taxon>
        <taxon>Pseudomonadati</taxon>
        <taxon>Myxococcota</taxon>
        <taxon>Myxococcia</taxon>
        <taxon>Myxococcales</taxon>
        <taxon>Cystobacterineae</taxon>
        <taxon>Myxococcaceae</taxon>
        <taxon>Pyxidicoccus</taxon>
    </lineage>
</organism>
<dbReference type="SUPFAM" id="SSF49742">
    <property type="entry name" value="PHM/PNGase F"/>
    <property type="match status" value="2"/>
</dbReference>
<dbReference type="Pfam" id="PF01082">
    <property type="entry name" value="Cu2_monooxygen"/>
    <property type="match status" value="1"/>
</dbReference>
<dbReference type="InterPro" id="IPR000945">
    <property type="entry name" value="DBH-like"/>
</dbReference>
<feature type="domain" description="Copper type II ascorbate-dependent monooxygenase C-terminal" evidence="5">
    <location>
        <begin position="341"/>
        <end position="418"/>
    </location>
</feature>
<keyword evidence="7" id="KW-1185">Reference proteome</keyword>
<protein>
    <recommendedName>
        <fullName evidence="8">Copper type II ascorbate-dependent monooxygenase C-terminal domain-containing protein</fullName>
    </recommendedName>
</protein>
<dbReference type="PROSITE" id="PS51257">
    <property type="entry name" value="PROKAR_LIPOPROTEIN"/>
    <property type="match status" value="1"/>
</dbReference>
<dbReference type="PANTHER" id="PTHR10157">
    <property type="entry name" value="DOPAMINE BETA HYDROXYLASE RELATED"/>
    <property type="match status" value="1"/>
</dbReference>
<keyword evidence="2" id="KW-0325">Glycoprotein</keyword>
<name>A0ABX7P0M1_9BACT</name>
<feature type="region of interest" description="Disordered" evidence="3">
    <location>
        <begin position="130"/>
        <end position="155"/>
    </location>
</feature>
<accession>A0ABX7P0M1</accession>
<dbReference type="PANTHER" id="PTHR10157:SF23">
    <property type="entry name" value="MOXD1 HOMOLOG 1"/>
    <property type="match status" value="1"/>
</dbReference>
<evidence type="ECO:0000256" key="1">
    <source>
        <dbReference type="ARBA" id="ARBA00023157"/>
    </source>
</evidence>
<evidence type="ECO:0000259" key="4">
    <source>
        <dbReference type="Pfam" id="PF01082"/>
    </source>
</evidence>
<evidence type="ECO:0000313" key="6">
    <source>
        <dbReference type="EMBL" id="QSQ21848.1"/>
    </source>
</evidence>
<evidence type="ECO:0000256" key="2">
    <source>
        <dbReference type="ARBA" id="ARBA00023180"/>
    </source>
</evidence>
<keyword evidence="1" id="KW-1015">Disulfide bond</keyword>
<dbReference type="InterPro" id="IPR024548">
    <property type="entry name" value="Cu2_monoox_C"/>
</dbReference>
<dbReference type="InterPro" id="IPR014784">
    <property type="entry name" value="Cu2_ascorb_mOase-like_C"/>
</dbReference>
<dbReference type="RefSeq" id="WP_206723425.1">
    <property type="nucleotide sequence ID" value="NZ_CP071090.1"/>
</dbReference>
<proteinExistence type="predicted"/>
<evidence type="ECO:0008006" key="8">
    <source>
        <dbReference type="Google" id="ProtNLM"/>
    </source>
</evidence>
<dbReference type="Gene3D" id="2.60.120.230">
    <property type="match status" value="1"/>
</dbReference>
<evidence type="ECO:0000256" key="3">
    <source>
        <dbReference type="SAM" id="MobiDB-lite"/>
    </source>
</evidence>
<dbReference type="Gene3D" id="2.60.120.310">
    <property type="entry name" value="Copper type II, ascorbate-dependent monooxygenase, N-terminal domain"/>
    <property type="match status" value="1"/>
</dbReference>
<dbReference type="Pfam" id="PF03712">
    <property type="entry name" value="Cu2_monoox_C"/>
    <property type="match status" value="1"/>
</dbReference>
<dbReference type="Proteomes" id="UP000662747">
    <property type="component" value="Chromosome"/>
</dbReference>
<feature type="domain" description="Copper type II ascorbate-dependent monooxygenase N-terminal" evidence="4">
    <location>
        <begin position="173"/>
        <end position="279"/>
    </location>
</feature>
<evidence type="ECO:0000259" key="5">
    <source>
        <dbReference type="Pfam" id="PF03712"/>
    </source>
</evidence>
<reference evidence="6 7" key="1">
    <citation type="submission" date="2021-02" db="EMBL/GenBank/DDBJ databases">
        <title>De Novo genome assembly of isolated myxobacteria.</title>
        <authorList>
            <person name="Stevens D.C."/>
        </authorList>
    </citation>
    <scope>NUCLEOTIDE SEQUENCE [LARGE SCALE GENOMIC DNA]</scope>
    <source>
        <strain evidence="7">SCPEA02</strain>
    </source>
</reference>
<dbReference type="EMBL" id="CP071090">
    <property type="protein sequence ID" value="QSQ21848.1"/>
    <property type="molecule type" value="Genomic_DNA"/>
</dbReference>